<dbReference type="RefSeq" id="WP_322776848.1">
    <property type="nucleotide sequence ID" value="NZ_JARJFB010000063.1"/>
</dbReference>
<evidence type="ECO:0000313" key="3">
    <source>
        <dbReference type="Proteomes" id="UP001291687"/>
    </source>
</evidence>
<dbReference type="EMBL" id="JARJFB010000063">
    <property type="protein sequence ID" value="MEA0970952.1"/>
    <property type="molecule type" value="Genomic_DNA"/>
</dbReference>
<reference evidence="2 3" key="1">
    <citation type="submission" date="2023-03" db="EMBL/GenBank/DDBJ databases">
        <title>Host association and intracellularity evolved multiple times independently in the Rickettsiales.</title>
        <authorList>
            <person name="Castelli M."/>
            <person name="Nardi T."/>
            <person name="Gammuto L."/>
            <person name="Bellinzona G."/>
            <person name="Sabaneyeva E."/>
            <person name="Potekhin A."/>
            <person name="Serra V."/>
            <person name="Petroni G."/>
            <person name="Sassera D."/>
        </authorList>
    </citation>
    <scope>NUCLEOTIDE SEQUENCE [LARGE SCALE GENOMIC DNA]</scope>
    <source>
        <strain evidence="2 3">Sr 2-6</strain>
    </source>
</reference>
<sequence length="173" mass="18807">MLNETSPDDTQGSLLTPGSIVAITGAALSLIGSLATIIYVKVKSSFRDVQNSKIKIVSSLDGDKIEGKIVINLTNDENFATTLVQGKNGKESENNYETALKELVSNNTADDNDTETIIDTPALTQNYSEALQNNSNGDQIIAETRHDLIKYAFNAYLSVMKTLRVPLNEELPI</sequence>
<evidence type="ECO:0000313" key="2">
    <source>
        <dbReference type="EMBL" id="MEA0970952.1"/>
    </source>
</evidence>
<keyword evidence="1" id="KW-0472">Membrane</keyword>
<accession>A0ABU5NCP8</accession>
<keyword evidence="1" id="KW-0812">Transmembrane</keyword>
<organism evidence="2 3">
    <name type="scientific">Candidatus Megaera venefica</name>
    <dbReference type="NCBI Taxonomy" id="2055910"/>
    <lineage>
        <taxon>Bacteria</taxon>
        <taxon>Pseudomonadati</taxon>
        <taxon>Pseudomonadota</taxon>
        <taxon>Alphaproteobacteria</taxon>
        <taxon>Rickettsiales</taxon>
        <taxon>Rickettsiaceae</taxon>
        <taxon>Candidatus Megaera</taxon>
    </lineage>
</organism>
<evidence type="ECO:0000256" key="1">
    <source>
        <dbReference type="SAM" id="Phobius"/>
    </source>
</evidence>
<dbReference type="Proteomes" id="UP001291687">
    <property type="component" value="Unassembled WGS sequence"/>
</dbReference>
<protein>
    <submittedName>
        <fullName evidence="2">Uncharacterized protein</fullName>
    </submittedName>
</protein>
<comment type="caution">
    <text evidence="2">The sequence shown here is derived from an EMBL/GenBank/DDBJ whole genome shotgun (WGS) entry which is preliminary data.</text>
</comment>
<gene>
    <name evidence="2" type="ORF">Megvenef_00921</name>
</gene>
<keyword evidence="3" id="KW-1185">Reference proteome</keyword>
<keyword evidence="1" id="KW-1133">Transmembrane helix</keyword>
<feature type="transmembrane region" description="Helical" evidence="1">
    <location>
        <begin position="20"/>
        <end position="40"/>
    </location>
</feature>
<name>A0ABU5NCP8_9RICK</name>
<proteinExistence type="predicted"/>